<accession>A0A6A5ZS02</accession>
<feature type="region of interest" description="Disordered" evidence="1">
    <location>
        <begin position="417"/>
        <end position="436"/>
    </location>
</feature>
<feature type="region of interest" description="Disordered" evidence="1">
    <location>
        <begin position="23"/>
        <end position="151"/>
    </location>
</feature>
<evidence type="ECO:0000256" key="1">
    <source>
        <dbReference type="SAM" id="MobiDB-lite"/>
    </source>
</evidence>
<dbReference type="EMBL" id="ML977312">
    <property type="protein sequence ID" value="KAF2121637.1"/>
    <property type="molecule type" value="Genomic_DNA"/>
</dbReference>
<evidence type="ECO:0000256" key="2">
    <source>
        <dbReference type="SAM" id="Phobius"/>
    </source>
</evidence>
<evidence type="ECO:0000313" key="3">
    <source>
        <dbReference type="EMBL" id="KAF2121637.1"/>
    </source>
</evidence>
<organism evidence="3 4">
    <name type="scientific">Lophiotrema nucula</name>
    <dbReference type="NCBI Taxonomy" id="690887"/>
    <lineage>
        <taxon>Eukaryota</taxon>
        <taxon>Fungi</taxon>
        <taxon>Dikarya</taxon>
        <taxon>Ascomycota</taxon>
        <taxon>Pezizomycotina</taxon>
        <taxon>Dothideomycetes</taxon>
        <taxon>Pleosporomycetidae</taxon>
        <taxon>Pleosporales</taxon>
        <taxon>Lophiotremataceae</taxon>
        <taxon>Lophiotrema</taxon>
    </lineage>
</organism>
<reference evidence="3" key="1">
    <citation type="journal article" date="2020" name="Stud. Mycol.">
        <title>101 Dothideomycetes genomes: a test case for predicting lifestyles and emergence of pathogens.</title>
        <authorList>
            <person name="Haridas S."/>
            <person name="Albert R."/>
            <person name="Binder M."/>
            <person name="Bloem J."/>
            <person name="Labutti K."/>
            <person name="Salamov A."/>
            <person name="Andreopoulos B."/>
            <person name="Baker S."/>
            <person name="Barry K."/>
            <person name="Bills G."/>
            <person name="Bluhm B."/>
            <person name="Cannon C."/>
            <person name="Castanera R."/>
            <person name="Culley D."/>
            <person name="Daum C."/>
            <person name="Ezra D."/>
            <person name="Gonzalez J."/>
            <person name="Henrissat B."/>
            <person name="Kuo A."/>
            <person name="Liang C."/>
            <person name="Lipzen A."/>
            <person name="Lutzoni F."/>
            <person name="Magnuson J."/>
            <person name="Mondo S."/>
            <person name="Nolan M."/>
            <person name="Ohm R."/>
            <person name="Pangilinan J."/>
            <person name="Park H.-J."/>
            <person name="Ramirez L."/>
            <person name="Alfaro M."/>
            <person name="Sun H."/>
            <person name="Tritt A."/>
            <person name="Yoshinaga Y."/>
            <person name="Zwiers L.-H."/>
            <person name="Turgeon B."/>
            <person name="Goodwin S."/>
            <person name="Spatafora J."/>
            <person name="Crous P."/>
            <person name="Grigoriev I."/>
        </authorList>
    </citation>
    <scope>NUCLEOTIDE SEQUENCE</scope>
    <source>
        <strain evidence="3">CBS 627.86</strain>
    </source>
</reference>
<proteinExistence type="predicted"/>
<name>A0A6A5ZS02_9PLEO</name>
<dbReference type="OrthoDB" id="5153318at2759"/>
<keyword evidence="2" id="KW-1133">Transmembrane helix</keyword>
<protein>
    <submittedName>
        <fullName evidence="3">Uncharacterized protein</fullName>
    </submittedName>
</protein>
<keyword evidence="2" id="KW-0472">Membrane</keyword>
<keyword evidence="4" id="KW-1185">Reference proteome</keyword>
<dbReference type="Proteomes" id="UP000799770">
    <property type="component" value="Unassembled WGS sequence"/>
</dbReference>
<sequence>MILCCDSGYCGCQSDVADCHPATSTSVYIPPPETSEYTPPPETSVYTPPPETSSIYTPPPETSSVYTPPPETSSDYIPPPETSSEYTPPYESSTSQPSSTPVPTTTDPHSSSPDTTLITTTSKNADPVTDNASPKPSTNSLDTAVGPIPNPTDTPGILSVLQSVVPGSLQTNAQAACFLATSSNPAYSTPSWYGTLPPAAQSYFGSVNTNFASCTGVPNITSASASSGSGLSGGEKAGVAIGAIGGVAILGAVLFWILTKLGIIGAAAAGGSSAAATVGGTSAANAAGGSSAAPPANSGWNGTVDPGWNGVVNPNVPPPGAPAAPTGHGGDMMFVGAIGRRNSDDGTTSPVQAQYYGQGQGQSMYPDHVPTMGGYHSPGSDQYQYGYPSNYSSSPVYVAEAGGGGGNVHEAVGERFSHQPELASNPRYEMQGRSQY</sequence>
<feature type="transmembrane region" description="Helical" evidence="2">
    <location>
        <begin position="237"/>
        <end position="258"/>
    </location>
</feature>
<feature type="compositionally biased region" description="Low complexity" evidence="1">
    <location>
        <begin position="82"/>
        <end position="116"/>
    </location>
</feature>
<dbReference type="AlphaFoldDB" id="A0A6A5ZS02"/>
<feature type="region of interest" description="Disordered" evidence="1">
    <location>
        <begin position="283"/>
        <end position="308"/>
    </location>
</feature>
<feature type="compositionally biased region" description="Low complexity" evidence="1">
    <location>
        <begin position="283"/>
        <end position="299"/>
    </location>
</feature>
<gene>
    <name evidence="3" type="ORF">BDV96DRAFT_217684</name>
</gene>
<evidence type="ECO:0000313" key="4">
    <source>
        <dbReference type="Proteomes" id="UP000799770"/>
    </source>
</evidence>
<feature type="compositionally biased region" description="Pro residues" evidence="1">
    <location>
        <begin position="29"/>
        <end position="81"/>
    </location>
</feature>
<keyword evidence="2" id="KW-0812">Transmembrane</keyword>
<feature type="compositionally biased region" description="Polar residues" evidence="1">
    <location>
        <begin position="117"/>
        <end position="142"/>
    </location>
</feature>